<evidence type="ECO:0000256" key="3">
    <source>
        <dbReference type="SAM" id="Phobius"/>
    </source>
</evidence>
<comment type="caution">
    <text evidence="4">The sequence shown here is derived from an EMBL/GenBank/DDBJ whole genome shotgun (WGS) entry which is preliminary data.</text>
</comment>
<reference evidence="5" key="2">
    <citation type="journal article" date="2018" name="DNA Res.">
        <title>Comparative genome and transcriptome analyses reveal adaptations to opportunistic infections in woody plant degrading pathogens of Botryosphaeriaceae.</title>
        <authorList>
            <person name="Yan J.Y."/>
            <person name="Zhao W.S."/>
            <person name="Chen Z."/>
            <person name="Xing Q.K."/>
            <person name="Zhang W."/>
            <person name="Chethana K.W.T."/>
            <person name="Xue M.F."/>
            <person name="Xu J.P."/>
            <person name="Phillips A.J.L."/>
            <person name="Wang Y."/>
            <person name="Liu J.H."/>
            <person name="Liu M."/>
            <person name="Zhou Y."/>
            <person name="Jayawardena R.S."/>
            <person name="Manawasinghe I.S."/>
            <person name="Huang J.B."/>
            <person name="Qiao G.H."/>
            <person name="Fu C.Y."/>
            <person name="Guo F.F."/>
            <person name="Dissanayake A.J."/>
            <person name="Peng Y.L."/>
            <person name="Hyde K.D."/>
            <person name="Li X.H."/>
        </authorList>
    </citation>
    <scope>NUCLEOTIDE SEQUENCE</scope>
    <source>
        <strain evidence="5">CSS-01s</strain>
    </source>
</reference>
<dbReference type="EMBL" id="VCHE01000024">
    <property type="protein sequence ID" value="KAB2576399.1"/>
    <property type="molecule type" value="Genomic_DNA"/>
</dbReference>
<name>A0A5N5DF15_9PEZI</name>
<dbReference type="GO" id="GO:0006629">
    <property type="term" value="P:lipid metabolic process"/>
    <property type="evidence" value="ECO:0007669"/>
    <property type="project" value="InterPro"/>
</dbReference>
<keyword evidence="3" id="KW-1133">Transmembrane helix</keyword>
<evidence type="ECO:0000313" key="4">
    <source>
        <dbReference type="EMBL" id="KAB2576399.1"/>
    </source>
</evidence>
<reference evidence="5" key="1">
    <citation type="submission" date="2016-08" db="EMBL/GenBank/DDBJ databases">
        <authorList>
            <person name="Yan J."/>
        </authorList>
    </citation>
    <scope>NUCLEOTIDE SEQUENCE</scope>
    <source>
        <strain evidence="5">CSS-01s</strain>
    </source>
</reference>
<dbReference type="OrthoDB" id="4153866at2759"/>
<evidence type="ECO:0000313" key="6">
    <source>
        <dbReference type="Proteomes" id="UP000325902"/>
    </source>
</evidence>
<gene>
    <name evidence="5" type="ORF">BFW01_g10456</name>
    <name evidence="4" type="ORF">DBV05_g4933</name>
</gene>
<evidence type="ECO:0000256" key="1">
    <source>
        <dbReference type="ARBA" id="ARBA00008858"/>
    </source>
</evidence>
<protein>
    <recommendedName>
        <fullName evidence="2">Altered inheritance of mitochondria protein 6</fullName>
    </recommendedName>
</protein>
<evidence type="ECO:0000313" key="5">
    <source>
        <dbReference type="EMBL" id="KAF9629253.1"/>
    </source>
</evidence>
<sequence>MLPSPSTPRSTRRGNERFDHIIREEVAADHPHDPHTWDFKGATPDSVFAPSFGEGYEKRQQQPFWRKALMALRERRNRIAATNTAADYEDPSNHERLGGVRFRQKYSPSLSVWRIARKIGLVFLAMLASILCFFGIVHIVNILINLGPIFYQDETYDIPSRLSNSGYDSPSDVTRDIQPLPCHSHNDYWRRLPLFEAISYGCVGVEADVWLFPDSSSEPELYVGHNTAALTPERTFRSLYVDPITELLDRTNSPASRSISHESAPVRPNGIWDVDPSQTLVLLVDFKNDGESIWPVVQDHLEPLRSRGYLTYWDGKSTVEGPVTVVATGNAPFDLLNSNSTYRDIFYDAPLDMLFEEPEPIPGISPSQHELSYLITTSSSKESTQLPSGPNADSFNSSNSYYASVSYPKSVGRAHWLNGEPTAHQLHLVRGQIRGAKRRGLKPRYWGTPNWPIAIRNKMWEVLVEEGVSFLNVDDLQAATTWDWETRRHRTWFWR</sequence>
<proteinExistence type="inferred from homology"/>
<dbReference type="Proteomes" id="UP000325902">
    <property type="component" value="Unassembled WGS sequence"/>
</dbReference>
<feature type="transmembrane region" description="Helical" evidence="3">
    <location>
        <begin position="119"/>
        <end position="144"/>
    </location>
</feature>
<dbReference type="AlphaFoldDB" id="A0A5N5DF15"/>
<dbReference type="EMBL" id="MDYX01000024">
    <property type="protein sequence ID" value="KAF9629253.1"/>
    <property type="molecule type" value="Genomic_DNA"/>
</dbReference>
<dbReference type="Proteomes" id="UP000627934">
    <property type="component" value="Unassembled WGS sequence"/>
</dbReference>
<dbReference type="InterPro" id="IPR051236">
    <property type="entry name" value="HAT_RTT109-like"/>
</dbReference>
<dbReference type="PANTHER" id="PTHR31571:SF1">
    <property type="entry name" value="ALTERED INHERITANCE OF MITOCHONDRIA PROTEIN 6"/>
    <property type="match status" value="1"/>
</dbReference>
<evidence type="ECO:0000256" key="2">
    <source>
        <dbReference type="ARBA" id="ARBA00014286"/>
    </source>
</evidence>
<keyword evidence="6" id="KW-1185">Reference proteome</keyword>
<accession>A0A5N5DF15</accession>
<dbReference type="PANTHER" id="PTHR31571">
    <property type="entry name" value="ALTERED INHERITANCE OF MITOCHONDRIA PROTEIN 6"/>
    <property type="match status" value="1"/>
</dbReference>
<keyword evidence="3" id="KW-0812">Transmembrane</keyword>
<dbReference type="GO" id="GO:0008081">
    <property type="term" value="F:phosphoric diester hydrolase activity"/>
    <property type="evidence" value="ECO:0007669"/>
    <property type="project" value="InterPro"/>
</dbReference>
<dbReference type="InterPro" id="IPR017946">
    <property type="entry name" value="PLC-like_Pdiesterase_TIM-brl"/>
</dbReference>
<dbReference type="SUPFAM" id="SSF51695">
    <property type="entry name" value="PLC-like phosphodiesterases"/>
    <property type="match status" value="1"/>
</dbReference>
<reference evidence="4 6" key="3">
    <citation type="journal article" date="2019" name="Sci. Rep.">
        <title>A multi-omics analysis of the grapevine pathogen Lasiodiplodia theobromae reveals that temperature affects the expression of virulence- and pathogenicity-related genes.</title>
        <authorList>
            <person name="Felix C."/>
            <person name="Meneses R."/>
            <person name="Goncalves M.F.M."/>
            <person name="Tilleman L."/>
            <person name="Duarte A.S."/>
            <person name="Jorrin-Novo J.V."/>
            <person name="Van de Peer Y."/>
            <person name="Deforce D."/>
            <person name="Van Nieuwerburgh F."/>
            <person name="Esteves A.C."/>
            <person name="Alves A."/>
        </authorList>
    </citation>
    <scope>NUCLEOTIDE SEQUENCE [LARGE SCALE GENOMIC DNA]</scope>
    <source>
        <strain evidence="4 6">LA-SOL3</strain>
    </source>
</reference>
<organism evidence="4 6">
    <name type="scientific">Lasiodiplodia theobromae</name>
    <dbReference type="NCBI Taxonomy" id="45133"/>
    <lineage>
        <taxon>Eukaryota</taxon>
        <taxon>Fungi</taxon>
        <taxon>Dikarya</taxon>
        <taxon>Ascomycota</taxon>
        <taxon>Pezizomycotina</taxon>
        <taxon>Dothideomycetes</taxon>
        <taxon>Dothideomycetes incertae sedis</taxon>
        <taxon>Botryosphaeriales</taxon>
        <taxon>Botryosphaeriaceae</taxon>
        <taxon>Lasiodiplodia</taxon>
    </lineage>
</organism>
<keyword evidence="3" id="KW-0472">Membrane</keyword>
<comment type="similarity">
    <text evidence="1">Belongs to the AIM6 family.</text>
</comment>